<proteinExistence type="predicted"/>
<dbReference type="EMBL" id="KB320882">
    <property type="protein sequence ID" value="ELW60911.1"/>
    <property type="molecule type" value="Genomic_DNA"/>
</dbReference>
<sequence>MQIDRGVLNTSGMKNGKISDRECGPPGENRCHGGVGCDWGDQEDPQQEPLPGRKEGHQIPRSLAAVREVVYSDLLDQTWIAYQIYNTNSALSGKHTGKAGRDGGNSNPFCDREQRYWQKILADRRAKRSQPREKKSTEELITKAEKIRLEKTRRPSKHIRFSERG</sequence>
<keyword evidence="3" id="KW-1185">Reference proteome</keyword>
<evidence type="ECO:0000256" key="1">
    <source>
        <dbReference type="SAM" id="MobiDB-lite"/>
    </source>
</evidence>
<reference evidence="3" key="2">
    <citation type="journal article" date="2013" name="Nat. Commun.">
        <title>Genome of the Chinese tree shrew.</title>
        <authorList>
            <person name="Fan Y."/>
            <person name="Huang Z.Y."/>
            <person name="Cao C.C."/>
            <person name="Chen C.S."/>
            <person name="Chen Y.X."/>
            <person name="Fan D.D."/>
            <person name="He J."/>
            <person name="Hou H.L."/>
            <person name="Hu L."/>
            <person name="Hu X.T."/>
            <person name="Jiang X.T."/>
            <person name="Lai R."/>
            <person name="Lang Y.S."/>
            <person name="Liang B."/>
            <person name="Liao S.G."/>
            <person name="Mu D."/>
            <person name="Ma Y.Y."/>
            <person name="Niu Y.Y."/>
            <person name="Sun X.Q."/>
            <person name="Xia J.Q."/>
            <person name="Xiao J."/>
            <person name="Xiong Z.Q."/>
            <person name="Xu L."/>
            <person name="Yang L."/>
            <person name="Zhang Y."/>
            <person name="Zhao W."/>
            <person name="Zhao X.D."/>
            <person name="Zheng Y.T."/>
            <person name="Zhou J.M."/>
            <person name="Zhu Y.B."/>
            <person name="Zhang G.J."/>
            <person name="Wang J."/>
            <person name="Yao Y.G."/>
        </authorList>
    </citation>
    <scope>NUCLEOTIDE SEQUENCE [LARGE SCALE GENOMIC DNA]</scope>
</reference>
<dbReference type="InParanoid" id="L9KDW2"/>
<dbReference type="STRING" id="246437.L9KDW2"/>
<feature type="region of interest" description="Disordered" evidence="1">
    <location>
        <begin position="1"/>
        <end position="57"/>
    </location>
</feature>
<name>L9KDW2_TUPCH</name>
<organism evidence="2 3">
    <name type="scientific">Tupaia chinensis</name>
    <name type="common">Chinese tree shrew</name>
    <name type="synonym">Tupaia belangeri chinensis</name>
    <dbReference type="NCBI Taxonomy" id="246437"/>
    <lineage>
        <taxon>Eukaryota</taxon>
        <taxon>Metazoa</taxon>
        <taxon>Chordata</taxon>
        <taxon>Craniata</taxon>
        <taxon>Vertebrata</taxon>
        <taxon>Euteleostomi</taxon>
        <taxon>Mammalia</taxon>
        <taxon>Eutheria</taxon>
        <taxon>Euarchontoglires</taxon>
        <taxon>Scandentia</taxon>
        <taxon>Tupaiidae</taxon>
        <taxon>Tupaia</taxon>
    </lineage>
</organism>
<dbReference type="AlphaFoldDB" id="L9KDW2"/>
<protein>
    <submittedName>
        <fullName evidence="2">La-related protein 7</fullName>
    </submittedName>
</protein>
<gene>
    <name evidence="2" type="ORF">TREES_T100010071</name>
</gene>
<evidence type="ECO:0000313" key="2">
    <source>
        <dbReference type="EMBL" id="ELW60911.1"/>
    </source>
</evidence>
<feature type="region of interest" description="Disordered" evidence="1">
    <location>
        <begin position="90"/>
        <end position="110"/>
    </location>
</feature>
<dbReference type="Proteomes" id="UP000011518">
    <property type="component" value="Unassembled WGS sequence"/>
</dbReference>
<evidence type="ECO:0000313" key="3">
    <source>
        <dbReference type="Proteomes" id="UP000011518"/>
    </source>
</evidence>
<reference evidence="3" key="1">
    <citation type="submission" date="2012-07" db="EMBL/GenBank/DDBJ databases">
        <title>Genome of the Chinese tree shrew, a rising model animal genetically related to primates.</title>
        <authorList>
            <person name="Zhang G."/>
            <person name="Fan Y."/>
            <person name="Yao Y."/>
            <person name="Huang Z."/>
        </authorList>
    </citation>
    <scope>NUCLEOTIDE SEQUENCE [LARGE SCALE GENOMIC DNA]</scope>
</reference>
<accession>L9KDW2</accession>